<evidence type="ECO:0000313" key="4">
    <source>
        <dbReference type="Proteomes" id="UP001596047"/>
    </source>
</evidence>
<reference evidence="4" key="1">
    <citation type="journal article" date="2019" name="Int. J. Syst. Evol. Microbiol.">
        <title>The Global Catalogue of Microorganisms (GCM) 10K type strain sequencing project: providing services to taxonomists for standard genome sequencing and annotation.</title>
        <authorList>
            <consortium name="The Broad Institute Genomics Platform"/>
            <consortium name="The Broad Institute Genome Sequencing Center for Infectious Disease"/>
            <person name="Wu L."/>
            <person name="Ma J."/>
        </authorList>
    </citation>
    <scope>NUCLEOTIDE SEQUENCE [LARGE SCALE GENOMIC DNA]</scope>
    <source>
        <strain evidence="4">CGMCC 1.3240</strain>
    </source>
</reference>
<evidence type="ECO:0000313" key="3">
    <source>
        <dbReference type="EMBL" id="MFC5652487.1"/>
    </source>
</evidence>
<protein>
    <submittedName>
        <fullName evidence="3">Alpha/beta fold hydrolase</fullName>
    </submittedName>
</protein>
<dbReference type="GO" id="GO:0016787">
    <property type="term" value="F:hydrolase activity"/>
    <property type="evidence" value="ECO:0007669"/>
    <property type="project" value="UniProtKB-KW"/>
</dbReference>
<name>A0ABW0W5H3_9BACL</name>
<accession>A0ABW0W5H3</accession>
<keyword evidence="1" id="KW-0472">Membrane</keyword>
<organism evidence="3 4">
    <name type="scientific">Paenibacillus solisilvae</name>
    <dbReference type="NCBI Taxonomy" id="2486751"/>
    <lineage>
        <taxon>Bacteria</taxon>
        <taxon>Bacillati</taxon>
        <taxon>Bacillota</taxon>
        <taxon>Bacilli</taxon>
        <taxon>Bacillales</taxon>
        <taxon>Paenibacillaceae</taxon>
        <taxon>Paenibacillus</taxon>
    </lineage>
</organism>
<dbReference type="InterPro" id="IPR050266">
    <property type="entry name" value="AB_hydrolase_sf"/>
</dbReference>
<dbReference type="InterPro" id="IPR029058">
    <property type="entry name" value="AB_hydrolase_fold"/>
</dbReference>
<keyword evidence="1" id="KW-1133">Transmembrane helix</keyword>
<gene>
    <name evidence="3" type="ORF">ACFPYJ_25890</name>
</gene>
<comment type="caution">
    <text evidence="3">The sequence shown here is derived from an EMBL/GenBank/DDBJ whole genome shotgun (WGS) entry which is preliminary data.</text>
</comment>
<keyword evidence="3" id="KW-0378">Hydrolase</keyword>
<feature type="transmembrane region" description="Helical" evidence="1">
    <location>
        <begin position="12"/>
        <end position="29"/>
    </location>
</feature>
<keyword evidence="1" id="KW-0812">Transmembrane</keyword>
<evidence type="ECO:0000259" key="2">
    <source>
        <dbReference type="Pfam" id="PF00561"/>
    </source>
</evidence>
<dbReference type="PANTHER" id="PTHR43798">
    <property type="entry name" value="MONOACYLGLYCEROL LIPASE"/>
    <property type="match status" value="1"/>
</dbReference>
<dbReference type="EMBL" id="JBHSOW010000098">
    <property type="protein sequence ID" value="MFC5652487.1"/>
    <property type="molecule type" value="Genomic_DNA"/>
</dbReference>
<dbReference type="PANTHER" id="PTHR43798:SF33">
    <property type="entry name" value="HYDROLASE, PUTATIVE (AFU_ORTHOLOGUE AFUA_2G14860)-RELATED"/>
    <property type="match status" value="1"/>
</dbReference>
<dbReference type="RefSeq" id="WP_379191129.1">
    <property type="nucleotide sequence ID" value="NZ_JBHSOW010000098.1"/>
</dbReference>
<dbReference type="Pfam" id="PF00561">
    <property type="entry name" value="Abhydrolase_1"/>
    <property type="match status" value="1"/>
</dbReference>
<dbReference type="Gene3D" id="3.40.50.1820">
    <property type="entry name" value="alpha/beta hydrolase"/>
    <property type="match status" value="1"/>
</dbReference>
<dbReference type="SUPFAM" id="SSF53474">
    <property type="entry name" value="alpha/beta-Hydrolases"/>
    <property type="match status" value="1"/>
</dbReference>
<dbReference type="PRINTS" id="PR00111">
    <property type="entry name" value="ABHYDROLASE"/>
</dbReference>
<keyword evidence="4" id="KW-1185">Reference proteome</keyword>
<dbReference type="Proteomes" id="UP001596047">
    <property type="component" value="Unassembled WGS sequence"/>
</dbReference>
<feature type="domain" description="AB hydrolase-1" evidence="2">
    <location>
        <begin position="63"/>
        <end position="163"/>
    </location>
</feature>
<dbReference type="InterPro" id="IPR000073">
    <property type="entry name" value="AB_hydrolase_1"/>
</dbReference>
<proteinExistence type="predicted"/>
<evidence type="ECO:0000256" key="1">
    <source>
        <dbReference type="SAM" id="Phobius"/>
    </source>
</evidence>
<sequence length="324" mass="36449">MWKRIRTITRYFFFFLIVLIGAGSAYQWFGVREDLKSYTPVGKLYDVMGRKMHLYTEGQGETTVVFAAGWGTANAYVDFYPLYKGLSSQVKIAVYDRFGYGYSDSTGKERSIDAITDEMHELFRISGQKPPYILVGHSLGSLEALRYAQRFPEEVSGIVLVEGGSPEYYASRTPLTIIPYVERALLNIGVIRAFYQVDGFAESLASERNALKLIPDKLKEMDRQSTLIKLADKDMTAEIRQSRKNAKTVLAGNKPLTVPVTVLTADYFGKLSQDKAWMDNEAGLPSWSTAGKQLIVPGTSHYLHHYRPDVVVKEILALVPKQSE</sequence>